<evidence type="ECO:0000313" key="2">
    <source>
        <dbReference type="EMBL" id="KAK1794885.1"/>
    </source>
</evidence>
<dbReference type="Proteomes" id="UP001239994">
    <property type="component" value="Unassembled WGS sequence"/>
</dbReference>
<proteinExistence type="predicted"/>
<feature type="region of interest" description="Disordered" evidence="1">
    <location>
        <begin position="219"/>
        <end position="239"/>
    </location>
</feature>
<evidence type="ECO:0000256" key="1">
    <source>
        <dbReference type="SAM" id="MobiDB-lite"/>
    </source>
</evidence>
<organism evidence="2 3">
    <name type="scientific">Electrophorus voltai</name>
    <dbReference type="NCBI Taxonomy" id="2609070"/>
    <lineage>
        <taxon>Eukaryota</taxon>
        <taxon>Metazoa</taxon>
        <taxon>Chordata</taxon>
        <taxon>Craniata</taxon>
        <taxon>Vertebrata</taxon>
        <taxon>Euteleostomi</taxon>
        <taxon>Actinopterygii</taxon>
        <taxon>Neopterygii</taxon>
        <taxon>Teleostei</taxon>
        <taxon>Ostariophysi</taxon>
        <taxon>Gymnotiformes</taxon>
        <taxon>Gymnotoidei</taxon>
        <taxon>Gymnotidae</taxon>
        <taxon>Electrophorus</taxon>
    </lineage>
</organism>
<name>A0AAD8ZBU0_9TELE</name>
<feature type="region of interest" description="Disordered" evidence="1">
    <location>
        <begin position="147"/>
        <end position="196"/>
    </location>
</feature>
<dbReference type="EMBL" id="JAROKS010000016">
    <property type="protein sequence ID" value="KAK1794885.1"/>
    <property type="molecule type" value="Genomic_DNA"/>
</dbReference>
<sequence>MLLGQPPDERLLFHLWEDLVSEWCVCAVATGATQHEGAAVLGAVHGHFDMGKILMWMKFYWLGYSIDVEPYVHYLALALPGTCVPDGSVWELSTERLRCGSHREAVHVSVRRFGERREQEQARRRCPGRILITRKDDEWHGPACAHTGTGENTHAMNPLETWTDEGSLGREKKEGEERKQTPFHNPRRETLHHPGLTPYSHNRGEDHWWIFGGGGPGYGPGSDSAESSRPQPDYGERYTEDQYSEVDSAGSDDPYMDYCEGYADYGGNRECSDVSPRSDLPFDCVEDPSMEVEEGIYGHPLTDSDIEPAVIRIDAPLAPKIPPKAPPRSCRPGAGKPSRAAHIEATSFEEETPSTKGHSPGTHAPVPKPSRGKKETTPVPTPEMGKVAGAPPETGQQKLAPAPQIGEGRSPTGGLDCSPADD</sequence>
<comment type="caution">
    <text evidence="2">The sequence shown here is derived from an EMBL/GenBank/DDBJ whole genome shotgun (WGS) entry which is preliminary data.</text>
</comment>
<feature type="compositionally biased region" description="Basic and acidic residues" evidence="1">
    <location>
        <begin position="167"/>
        <end position="192"/>
    </location>
</feature>
<gene>
    <name evidence="2" type="ORF">P4O66_010087</name>
</gene>
<feature type="region of interest" description="Disordered" evidence="1">
    <location>
        <begin position="310"/>
        <end position="422"/>
    </location>
</feature>
<keyword evidence="3" id="KW-1185">Reference proteome</keyword>
<dbReference type="AlphaFoldDB" id="A0AAD8ZBU0"/>
<evidence type="ECO:0000313" key="3">
    <source>
        <dbReference type="Proteomes" id="UP001239994"/>
    </source>
</evidence>
<reference evidence="2" key="1">
    <citation type="submission" date="2023-03" db="EMBL/GenBank/DDBJ databases">
        <title>Electrophorus voltai genome.</title>
        <authorList>
            <person name="Bian C."/>
        </authorList>
    </citation>
    <scope>NUCLEOTIDE SEQUENCE</scope>
    <source>
        <strain evidence="2">CB-2022</strain>
        <tissue evidence="2">Muscle</tissue>
    </source>
</reference>
<accession>A0AAD8ZBU0</accession>
<protein>
    <submittedName>
        <fullName evidence="2">Uncharacterized protein</fullName>
    </submittedName>
</protein>